<dbReference type="EMBL" id="FNID01000014">
    <property type="protein sequence ID" value="SDN23711.1"/>
    <property type="molecule type" value="Genomic_DNA"/>
</dbReference>
<protein>
    <submittedName>
        <fullName evidence="1">Competence protein ComFB</fullName>
    </submittedName>
</protein>
<organism evidence="1 2">
    <name type="scientific">Acetanaerobacterium elongatum</name>
    <dbReference type="NCBI Taxonomy" id="258515"/>
    <lineage>
        <taxon>Bacteria</taxon>
        <taxon>Bacillati</taxon>
        <taxon>Bacillota</taxon>
        <taxon>Clostridia</taxon>
        <taxon>Eubacteriales</taxon>
        <taxon>Oscillospiraceae</taxon>
        <taxon>Acetanaerobacterium</taxon>
    </lineage>
</organism>
<dbReference type="AlphaFoldDB" id="A0A1G9ZS08"/>
<sequence>MLNAPNTLHNLVNIAEYAIANKVDEIIERMNVCRCNLCKKDIIAAALNLVPVQYVLAEDLQGNALELYLEENGKEVTAALVKACIKVKTNSRHQ</sequence>
<evidence type="ECO:0000313" key="2">
    <source>
        <dbReference type="Proteomes" id="UP000199182"/>
    </source>
</evidence>
<dbReference type="InterPro" id="IPR019657">
    <property type="entry name" value="ComFB"/>
</dbReference>
<dbReference type="Proteomes" id="UP000199182">
    <property type="component" value="Unassembled WGS sequence"/>
</dbReference>
<evidence type="ECO:0000313" key="1">
    <source>
        <dbReference type="EMBL" id="SDN23711.1"/>
    </source>
</evidence>
<dbReference type="Pfam" id="PF10719">
    <property type="entry name" value="ComFB"/>
    <property type="match status" value="1"/>
</dbReference>
<proteinExistence type="predicted"/>
<reference evidence="1 2" key="1">
    <citation type="submission" date="2016-10" db="EMBL/GenBank/DDBJ databases">
        <authorList>
            <person name="de Groot N.N."/>
        </authorList>
    </citation>
    <scope>NUCLEOTIDE SEQUENCE [LARGE SCALE GENOMIC DNA]</scope>
    <source>
        <strain evidence="1 2">CGMCC 1.5012</strain>
    </source>
</reference>
<gene>
    <name evidence="1" type="ORF">SAMN05192585_11419</name>
</gene>
<name>A0A1G9ZS08_9FIRM</name>
<keyword evidence="2" id="KW-1185">Reference proteome</keyword>
<accession>A0A1G9ZS08</accession>